<name>A0A1H4F0U8_XYLRU</name>
<keyword evidence="2 5" id="KW-0812">Transmembrane</keyword>
<feature type="transmembrane region" description="Helical" evidence="5">
    <location>
        <begin position="65"/>
        <end position="81"/>
    </location>
</feature>
<evidence type="ECO:0000256" key="2">
    <source>
        <dbReference type="ARBA" id="ARBA00022692"/>
    </source>
</evidence>
<evidence type="ECO:0000313" key="7">
    <source>
        <dbReference type="EMBL" id="SEA90883.1"/>
    </source>
</evidence>
<comment type="subcellular location">
    <subcellularLocation>
        <location evidence="1">Membrane</location>
        <topology evidence="1">Multi-pass membrane protein</topology>
    </subcellularLocation>
</comment>
<protein>
    <submittedName>
        <fullName evidence="7">O-Antigen ligase</fullName>
    </submittedName>
</protein>
<evidence type="ECO:0000313" key="8">
    <source>
        <dbReference type="Proteomes" id="UP000182257"/>
    </source>
</evidence>
<organism evidence="7 8">
    <name type="scientific">Xylanibacter ruminicola</name>
    <name type="common">Prevotella ruminicola</name>
    <dbReference type="NCBI Taxonomy" id="839"/>
    <lineage>
        <taxon>Bacteria</taxon>
        <taxon>Pseudomonadati</taxon>
        <taxon>Bacteroidota</taxon>
        <taxon>Bacteroidia</taxon>
        <taxon>Bacteroidales</taxon>
        <taxon>Prevotellaceae</taxon>
        <taxon>Xylanibacter</taxon>
    </lineage>
</organism>
<keyword evidence="7" id="KW-0436">Ligase</keyword>
<feature type="transmembrane region" description="Helical" evidence="5">
    <location>
        <begin position="464"/>
        <end position="483"/>
    </location>
</feature>
<feature type="transmembrane region" description="Helical" evidence="5">
    <location>
        <begin position="243"/>
        <end position="261"/>
    </location>
</feature>
<dbReference type="OrthoDB" id="783093at2"/>
<feature type="transmembrane region" description="Helical" evidence="5">
    <location>
        <begin position="160"/>
        <end position="177"/>
    </location>
</feature>
<feature type="transmembrane region" description="Helical" evidence="5">
    <location>
        <begin position="21"/>
        <end position="36"/>
    </location>
</feature>
<keyword evidence="4 5" id="KW-0472">Membrane</keyword>
<keyword evidence="3 5" id="KW-1133">Transmembrane helix</keyword>
<evidence type="ECO:0000256" key="1">
    <source>
        <dbReference type="ARBA" id="ARBA00004141"/>
    </source>
</evidence>
<feature type="transmembrane region" description="Helical" evidence="5">
    <location>
        <begin position="42"/>
        <end position="60"/>
    </location>
</feature>
<feature type="transmembrane region" description="Helical" evidence="5">
    <location>
        <begin position="268"/>
        <end position="297"/>
    </location>
</feature>
<dbReference type="GO" id="GO:0016020">
    <property type="term" value="C:membrane"/>
    <property type="evidence" value="ECO:0007669"/>
    <property type="project" value="UniProtKB-SubCell"/>
</dbReference>
<dbReference type="RefSeq" id="WP_074762235.1">
    <property type="nucleotide sequence ID" value="NZ_FNRF01000007.1"/>
</dbReference>
<reference evidence="7 8" key="1">
    <citation type="submission" date="2016-10" db="EMBL/GenBank/DDBJ databases">
        <authorList>
            <person name="de Groot N.N."/>
        </authorList>
    </citation>
    <scope>NUCLEOTIDE SEQUENCE [LARGE SCALE GENOMIC DNA]</scope>
    <source>
        <strain evidence="7 8">D31d</strain>
    </source>
</reference>
<evidence type="ECO:0000256" key="3">
    <source>
        <dbReference type="ARBA" id="ARBA00022989"/>
    </source>
</evidence>
<dbReference type="AlphaFoldDB" id="A0A1H4F0U8"/>
<feature type="domain" description="O-antigen ligase-related" evidence="6">
    <location>
        <begin position="273"/>
        <end position="414"/>
    </location>
</feature>
<evidence type="ECO:0000256" key="4">
    <source>
        <dbReference type="ARBA" id="ARBA00023136"/>
    </source>
</evidence>
<feature type="transmembrane region" description="Helical" evidence="5">
    <location>
        <begin position="398"/>
        <end position="430"/>
    </location>
</feature>
<evidence type="ECO:0000259" key="6">
    <source>
        <dbReference type="Pfam" id="PF04932"/>
    </source>
</evidence>
<feature type="transmembrane region" description="Helical" evidence="5">
    <location>
        <begin position="93"/>
        <end position="111"/>
    </location>
</feature>
<dbReference type="GO" id="GO:0016874">
    <property type="term" value="F:ligase activity"/>
    <property type="evidence" value="ECO:0007669"/>
    <property type="project" value="UniProtKB-KW"/>
</dbReference>
<evidence type="ECO:0000256" key="5">
    <source>
        <dbReference type="SAM" id="Phobius"/>
    </source>
</evidence>
<dbReference type="EMBL" id="FNRF01000007">
    <property type="protein sequence ID" value="SEA90883.1"/>
    <property type="molecule type" value="Genomic_DNA"/>
</dbReference>
<feature type="transmembrane region" description="Helical" evidence="5">
    <location>
        <begin position="309"/>
        <end position="330"/>
    </location>
</feature>
<dbReference type="Proteomes" id="UP000182257">
    <property type="component" value="Unassembled WGS sequence"/>
</dbReference>
<proteinExistence type="predicted"/>
<gene>
    <name evidence="7" type="ORF">SAMN05216462_3047</name>
</gene>
<feature type="transmembrane region" description="Helical" evidence="5">
    <location>
        <begin position="123"/>
        <end position="140"/>
    </location>
</feature>
<dbReference type="Pfam" id="PF04932">
    <property type="entry name" value="Wzy_C"/>
    <property type="match status" value="1"/>
</dbReference>
<accession>A0A1H4F0U8</accession>
<sequence>MVNKVYSNRISEYTHENGGRVLILFLLFGLALYQFLTIGLSAFAIICVIPLTIPVVYIAFKKQMATFWLLIIVNYFIQFLGKNRWLPNGVPMSIYNELLEILIILTILIDIRKNTYFSRIPSLMFLMISTWCIFCILQIFNNTCDLGLDIGGWFTGARMMAFQLMYAFLVFTLVLSTPDKVIKYLKLWAYLCLFSAFWTWKQQHIGFTPAEDAWLQTTGRSTHIINGGTLTRYFSTFNDAACYGIHAASAAIAFLVIGITSKIKKDKYFYIVTAIIVIWQMFASGTRTATFCLIAGYLTFLVLSKSVRILIPSAIIGGILFFILMFTTIGNGNQQIRRMRSGFNKNDASANVRDINQTAIKKYLADAPWGIGLGASFDNVPANNKFNKLSKIPPDSEYVFIWVHTGVIGITTFLITTTIMFTGACWIVFFRLKNRSLMGVGAGLCAAFVSMQLGGYANQVLMQFPNCLTFYGGLAMVYILPYIEAEWIELETKRFTEQEEKKRLKIEKKNASRV</sequence>
<feature type="transmembrane region" description="Helical" evidence="5">
    <location>
        <begin position="436"/>
        <end position="457"/>
    </location>
</feature>
<dbReference type="InterPro" id="IPR007016">
    <property type="entry name" value="O-antigen_ligase-rel_domated"/>
</dbReference>